<dbReference type="PANTHER" id="PTHR45747">
    <property type="entry name" value="HISTONE-LYSINE N-METHYLTRANSFERASE E(Z)"/>
    <property type="match status" value="1"/>
</dbReference>
<evidence type="ECO:0000313" key="11">
    <source>
        <dbReference type="EMBL" id="CAL8111614.1"/>
    </source>
</evidence>
<evidence type="ECO:0000259" key="10">
    <source>
        <dbReference type="PROSITE" id="PS51633"/>
    </source>
</evidence>
<keyword evidence="2" id="KW-0489">Methyltransferase</keyword>
<keyword evidence="4" id="KW-0949">S-adenosyl-L-methionine</keyword>
<feature type="region of interest" description="Disordered" evidence="8">
    <location>
        <begin position="1"/>
        <end position="34"/>
    </location>
</feature>
<evidence type="ECO:0000256" key="7">
    <source>
        <dbReference type="ARBA" id="ARBA00048568"/>
    </source>
</evidence>
<dbReference type="SMART" id="SM00317">
    <property type="entry name" value="SET"/>
    <property type="match status" value="1"/>
</dbReference>
<dbReference type="PROSITE" id="PS50280">
    <property type="entry name" value="SET"/>
    <property type="match status" value="1"/>
</dbReference>
<feature type="region of interest" description="Disordered" evidence="8">
    <location>
        <begin position="114"/>
        <end position="142"/>
    </location>
</feature>
<feature type="domain" description="CXC" evidence="10">
    <location>
        <begin position="577"/>
        <end position="679"/>
    </location>
</feature>
<sequence>MGRRRHRSRRERKKIVDSQSQSQETDTEQLSGGPVSEAVKVTTKIYKALEGDVGFKGQPLVRRVYNELLARHQKKTKKVTDYAWRKWMPKICPEEKSSSSSTWTIPQVEGIIKMPAVKPLPPSNGRQYSSEEKSSSSSTIPQVEGIIKMPVVKLLPPSNGRQYSSEEKSSSSSTIPQVEGIIKMPAVKPLPPSNGRQYSSEEKSSSSSTWTIPQVEGIIMMPAVKPLPPSNCWQYSSTNVPSKDSKYLSNLPFINDVVGGGNKFNKELMRMYKGKLHSEYVHDDWSIVDPLVLPDFIRVLMKLEEDFGAGIFFEEYKDDKSGRKEPIKEQLRSYYRSVVAAEEMEYVNRQPSKKVLKAAMSVIKEDTVWENFKERYFRLARRRCPEAYSDRDGHQFAPNIDEPMSAVQGKKKQMDSYAVLFCRQCFKYGCSIHKAANSREDVEIYRSHASTWREAHPREDPKTIPCGYVNRCVRKINDNLEKYPLTKTEEEVKLFLDSWTANDRTLFNCYFESYKNYCMVAFLMRNKTCREVMEYHNVLPKSDETQEGQDNMDCDLDQEDDVELMNLSSSSSCTTVGSELESEAEAEDPAELCSFVPCMHENETCDESCSCISKGIFCEASCGCFKDCKNLFTGCRCQKTCETKACPCFHASRECDPDLCKKCGSDKPNINDATCKNVSIQRGIHKHIKTAESDVKGWGAFAHTPIKKGEFIVEYVGEFISHDEAEKRGHVYDERKHTFLFELNDEYTLDAARIGNKSRFINSSKKPNCKVVKMFVRGELKVAVRALKNIEADEELLFDYQAVVAGKQLKKRKRGQSSSETE</sequence>
<evidence type="ECO:0000313" key="12">
    <source>
        <dbReference type="Proteomes" id="UP001642540"/>
    </source>
</evidence>
<gene>
    <name evidence="11" type="ORF">ODALV1_LOCUS15200</name>
</gene>
<evidence type="ECO:0000256" key="6">
    <source>
        <dbReference type="ARBA" id="ARBA00023163"/>
    </source>
</evidence>
<dbReference type="InterPro" id="IPR048358">
    <property type="entry name" value="EZH1/2_MCSS"/>
</dbReference>
<feature type="compositionally biased region" description="Low complexity" evidence="8">
    <location>
        <begin position="17"/>
        <end position="31"/>
    </location>
</feature>
<proteinExistence type="predicted"/>
<dbReference type="Pfam" id="PF21358">
    <property type="entry name" value="Ezh2_MCSS"/>
    <property type="match status" value="1"/>
</dbReference>
<dbReference type="InterPro" id="IPR046341">
    <property type="entry name" value="SET_dom_sf"/>
</dbReference>
<comment type="catalytic activity">
    <reaction evidence="7">
        <text>L-lysyl(27)-[histone H3] + 3 S-adenosyl-L-methionine = N(6),N(6),N(6)-trimethyl-L-lysyl(27)-[histone H3] + 3 S-adenosyl-L-homocysteine + 3 H(+)</text>
        <dbReference type="Rhea" id="RHEA:60292"/>
        <dbReference type="Rhea" id="RHEA-COMP:15535"/>
        <dbReference type="Rhea" id="RHEA-COMP:15548"/>
        <dbReference type="ChEBI" id="CHEBI:15378"/>
        <dbReference type="ChEBI" id="CHEBI:29969"/>
        <dbReference type="ChEBI" id="CHEBI:57856"/>
        <dbReference type="ChEBI" id="CHEBI:59789"/>
        <dbReference type="ChEBI" id="CHEBI:61961"/>
        <dbReference type="EC" id="2.1.1.356"/>
    </reaction>
</comment>
<feature type="compositionally biased region" description="Basic residues" evidence="8">
    <location>
        <begin position="1"/>
        <end position="13"/>
    </location>
</feature>
<dbReference type="EC" id="2.1.1.356" evidence="1"/>
<organism evidence="11 12">
    <name type="scientific">Orchesella dallaii</name>
    <dbReference type="NCBI Taxonomy" id="48710"/>
    <lineage>
        <taxon>Eukaryota</taxon>
        <taxon>Metazoa</taxon>
        <taxon>Ecdysozoa</taxon>
        <taxon>Arthropoda</taxon>
        <taxon>Hexapoda</taxon>
        <taxon>Collembola</taxon>
        <taxon>Entomobryomorpha</taxon>
        <taxon>Entomobryoidea</taxon>
        <taxon>Orchesellidae</taxon>
        <taxon>Orchesellinae</taxon>
        <taxon>Orchesella</taxon>
    </lineage>
</organism>
<dbReference type="PANTHER" id="PTHR45747:SF4">
    <property type="entry name" value="HISTONE-LYSINE N-METHYLTRANSFERASE E(Z)"/>
    <property type="match status" value="1"/>
</dbReference>
<dbReference type="Pfam" id="PF18264">
    <property type="entry name" value="preSET_CXC"/>
    <property type="match status" value="1"/>
</dbReference>
<accession>A0ABP1QYQ3</accession>
<dbReference type="InterPro" id="IPR033467">
    <property type="entry name" value="Tesmin/TSO1-like_CXC"/>
</dbReference>
<evidence type="ECO:0000259" key="9">
    <source>
        <dbReference type="PROSITE" id="PS50280"/>
    </source>
</evidence>
<dbReference type="InterPro" id="IPR001214">
    <property type="entry name" value="SET_dom"/>
</dbReference>
<feature type="region of interest" description="Disordered" evidence="8">
    <location>
        <begin position="157"/>
        <end position="209"/>
    </location>
</feature>
<dbReference type="SMART" id="SM01114">
    <property type="entry name" value="CXC"/>
    <property type="match status" value="1"/>
</dbReference>
<evidence type="ECO:0000256" key="8">
    <source>
        <dbReference type="SAM" id="MobiDB-lite"/>
    </source>
</evidence>
<dbReference type="Pfam" id="PF00856">
    <property type="entry name" value="SET"/>
    <property type="match status" value="1"/>
</dbReference>
<keyword evidence="5" id="KW-0805">Transcription regulation</keyword>
<name>A0ABP1QYQ3_9HEXA</name>
<dbReference type="EMBL" id="CAXLJM020000046">
    <property type="protein sequence ID" value="CAL8111614.1"/>
    <property type="molecule type" value="Genomic_DNA"/>
</dbReference>
<protein>
    <recommendedName>
        <fullName evidence="1">[histone H3]-lysine(27) N-trimethyltransferase</fullName>
        <ecNumber evidence="1">2.1.1.356</ecNumber>
    </recommendedName>
</protein>
<dbReference type="Proteomes" id="UP001642540">
    <property type="component" value="Unassembled WGS sequence"/>
</dbReference>
<dbReference type="PROSITE" id="PS51633">
    <property type="entry name" value="CXC"/>
    <property type="match status" value="1"/>
</dbReference>
<evidence type="ECO:0000256" key="1">
    <source>
        <dbReference type="ARBA" id="ARBA00012186"/>
    </source>
</evidence>
<dbReference type="InterPro" id="IPR041355">
    <property type="entry name" value="Pre-SET_CXC"/>
</dbReference>
<dbReference type="InterPro" id="IPR045318">
    <property type="entry name" value="EZH1/2-like"/>
</dbReference>
<dbReference type="SUPFAM" id="SSF82199">
    <property type="entry name" value="SET domain"/>
    <property type="match status" value="1"/>
</dbReference>
<evidence type="ECO:0000256" key="5">
    <source>
        <dbReference type="ARBA" id="ARBA00023015"/>
    </source>
</evidence>
<evidence type="ECO:0000256" key="3">
    <source>
        <dbReference type="ARBA" id="ARBA00022679"/>
    </source>
</evidence>
<comment type="caution">
    <text evidence="11">The sequence shown here is derived from an EMBL/GenBank/DDBJ whole genome shotgun (WGS) entry which is preliminary data.</text>
</comment>
<keyword evidence="3" id="KW-0808">Transferase</keyword>
<keyword evidence="6" id="KW-0804">Transcription</keyword>
<dbReference type="InterPro" id="IPR026489">
    <property type="entry name" value="CXC_dom"/>
</dbReference>
<evidence type="ECO:0000256" key="2">
    <source>
        <dbReference type="ARBA" id="ARBA00022603"/>
    </source>
</evidence>
<feature type="domain" description="SET" evidence="9">
    <location>
        <begin position="686"/>
        <end position="801"/>
    </location>
</feature>
<dbReference type="Gene3D" id="2.170.270.10">
    <property type="entry name" value="SET domain"/>
    <property type="match status" value="1"/>
</dbReference>
<reference evidence="11 12" key="1">
    <citation type="submission" date="2024-08" db="EMBL/GenBank/DDBJ databases">
        <authorList>
            <person name="Cucini C."/>
            <person name="Frati F."/>
        </authorList>
    </citation>
    <scope>NUCLEOTIDE SEQUENCE [LARGE SCALE GENOMIC DNA]</scope>
</reference>
<keyword evidence="12" id="KW-1185">Reference proteome</keyword>
<evidence type="ECO:0000256" key="4">
    <source>
        <dbReference type="ARBA" id="ARBA00022691"/>
    </source>
</evidence>